<keyword evidence="2" id="KW-1133">Transmembrane helix</keyword>
<name>A0A815H496_9BILA</name>
<organism evidence="3 5">
    <name type="scientific">Didymodactylos carnosus</name>
    <dbReference type="NCBI Taxonomy" id="1234261"/>
    <lineage>
        <taxon>Eukaryota</taxon>
        <taxon>Metazoa</taxon>
        <taxon>Spiralia</taxon>
        <taxon>Gnathifera</taxon>
        <taxon>Rotifera</taxon>
        <taxon>Eurotatoria</taxon>
        <taxon>Bdelloidea</taxon>
        <taxon>Philodinida</taxon>
        <taxon>Philodinidae</taxon>
        <taxon>Didymodactylos</taxon>
    </lineage>
</organism>
<evidence type="ECO:0000313" key="3">
    <source>
        <dbReference type="EMBL" id="CAF1349111.1"/>
    </source>
</evidence>
<reference evidence="3" key="1">
    <citation type="submission" date="2021-02" db="EMBL/GenBank/DDBJ databases">
        <authorList>
            <person name="Nowell W R."/>
        </authorList>
    </citation>
    <scope>NUCLEOTIDE SEQUENCE</scope>
</reference>
<dbReference type="Proteomes" id="UP000663829">
    <property type="component" value="Unassembled WGS sequence"/>
</dbReference>
<dbReference type="AlphaFoldDB" id="A0A815H496"/>
<evidence type="ECO:0000256" key="1">
    <source>
        <dbReference type="SAM" id="MobiDB-lite"/>
    </source>
</evidence>
<dbReference type="EMBL" id="CAJOBC010063361">
    <property type="protein sequence ID" value="CAF4217442.1"/>
    <property type="molecule type" value="Genomic_DNA"/>
</dbReference>
<comment type="caution">
    <text evidence="3">The sequence shown here is derived from an EMBL/GenBank/DDBJ whole genome shotgun (WGS) entry which is preliminary data.</text>
</comment>
<gene>
    <name evidence="3" type="ORF">GPM918_LOCUS30814</name>
    <name evidence="4" type="ORF">SRO942_LOCUS31440</name>
</gene>
<evidence type="ECO:0000313" key="5">
    <source>
        <dbReference type="Proteomes" id="UP000663829"/>
    </source>
</evidence>
<keyword evidence="2" id="KW-0472">Membrane</keyword>
<feature type="region of interest" description="Disordered" evidence="1">
    <location>
        <begin position="1"/>
        <end position="22"/>
    </location>
</feature>
<dbReference type="EMBL" id="CAJNOQ010014815">
    <property type="protein sequence ID" value="CAF1349111.1"/>
    <property type="molecule type" value="Genomic_DNA"/>
</dbReference>
<feature type="compositionally biased region" description="Basic and acidic residues" evidence="1">
    <location>
        <begin position="1"/>
        <end position="18"/>
    </location>
</feature>
<dbReference type="Proteomes" id="UP000681722">
    <property type="component" value="Unassembled WGS sequence"/>
</dbReference>
<feature type="transmembrane region" description="Helical" evidence="2">
    <location>
        <begin position="31"/>
        <end position="50"/>
    </location>
</feature>
<protein>
    <submittedName>
        <fullName evidence="3">Uncharacterized protein</fullName>
    </submittedName>
</protein>
<proteinExistence type="predicted"/>
<sequence>MEMERNHEKQRQDEDKARQRYGHYNPARQGFYLFPSLTIIAVIISLGVAIHGLQSRLMKVTDTHNSSRRAYREWLSALDSARDTPQRPER</sequence>
<keyword evidence="2" id="KW-0812">Transmembrane</keyword>
<accession>A0A815H496</accession>
<evidence type="ECO:0000313" key="4">
    <source>
        <dbReference type="EMBL" id="CAF4217442.1"/>
    </source>
</evidence>
<evidence type="ECO:0000256" key="2">
    <source>
        <dbReference type="SAM" id="Phobius"/>
    </source>
</evidence>
<keyword evidence="5" id="KW-1185">Reference proteome</keyword>